<evidence type="ECO:0000256" key="11">
    <source>
        <dbReference type="RuleBase" id="RU363075"/>
    </source>
</evidence>
<comment type="pathway">
    <text evidence="2">Glycolipid biosynthesis; glycosylphosphatidylinositol-anchor biosynthesis.</text>
</comment>
<feature type="transmembrane region" description="Helical" evidence="11">
    <location>
        <begin position="336"/>
        <end position="357"/>
    </location>
</feature>
<dbReference type="GO" id="GO:0006506">
    <property type="term" value="P:GPI anchor biosynthetic process"/>
    <property type="evidence" value="ECO:0007669"/>
    <property type="project" value="UniProtKB-KW"/>
</dbReference>
<keyword evidence="14" id="KW-1185">Reference proteome</keyword>
<dbReference type="STRING" id="101091.A0A1C7NPX7"/>
<evidence type="ECO:0000256" key="7">
    <source>
        <dbReference type="ARBA" id="ARBA00022824"/>
    </source>
</evidence>
<feature type="transmembrane region" description="Helical" evidence="11">
    <location>
        <begin position="304"/>
        <end position="324"/>
    </location>
</feature>
<evidence type="ECO:0000256" key="8">
    <source>
        <dbReference type="ARBA" id="ARBA00022989"/>
    </source>
</evidence>
<evidence type="ECO:0000256" key="4">
    <source>
        <dbReference type="ARBA" id="ARBA00022676"/>
    </source>
</evidence>
<name>A0A1C7NPX7_9FUNG</name>
<proteinExistence type="inferred from homology"/>
<protein>
    <recommendedName>
        <fullName evidence="11">Mannosyltransferase</fullName>
        <ecNumber evidence="11">2.4.1.-</ecNumber>
    </recommendedName>
</protein>
<evidence type="ECO:0000256" key="5">
    <source>
        <dbReference type="ARBA" id="ARBA00022679"/>
    </source>
</evidence>
<evidence type="ECO:0000256" key="1">
    <source>
        <dbReference type="ARBA" id="ARBA00004477"/>
    </source>
</evidence>
<dbReference type="OrthoDB" id="10066429at2759"/>
<comment type="subcellular location">
    <subcellularLocation>
        <location evidence="1 11">Endoplasmic reticulum membrane</location>
        <topology evidence="1 11">Multi-pass membrane protein</topology>
    </subcellularLocation>
</comment>
<evidence type="ECO:0000313" key="13">
    <source>
        <dbReference type="EMBL" id="OBZ90496.1"/>
    </source>
</evidence>
<dbReference type="Pfam" id="PF03901">
    <property type="entry name" value="Glyco_transf_22"/>
    <property type="match status" value="1"/>
</dbReference>
<keyword evidence="4 11" id="KW-0328">Glycosyltransferase</keyword>
<keyword evidence="5 13" id="KW-0808">Transferase</keyword>
<keyword evidence="8 11" id="KW-1133">Transmembrane helix</keyword>
<dbReference type="GO" id="GO:0005789">
    <property type="term" value="C:endoplasmic reticulum membrane"/>
    <property type="evidence" value="ECO:0007669"/>
    <property type="project" value="UniProtKB-SubCell"/>
</dbReference>
<evidence type="ECO:0000256" key="12">
    <source>
        <dbReference type="SAM" id="SignalP"/>
    </source>
</evidence>
<evidence type="ECO:0000256" key="6">
    <source>
        <dbReference type="ARBA" id="ARBA00022692"/>
    </source>
</evidence>
<feature type="chain" id="PRO_5008889823" description="Mannosyltransferase" evidence="12">
    <location>
        <begin position="21"/>
        <end position="592"/>
    </location>
</feature>
<feature type="transmembrane region" description="Helical" evidence="11">
    <location>
        <begin position="212"/>
        <end position="238"/>
    </location>
</feature>
<dbReference type="InParanoid" id="A0A1C7NPX7"/>
<evidence type="ECO:0000256" key="3">
    <source>
        <dbReference type="ARBA" id="ARBA00022502"/>
    </source>
</evidence>
<keyword evidence="6 11" id="KW-0812">Transmembrane</keyword>
<dbReference type="GO" id="GO:0000026">
    <property type="term" value="F:alpha-1,2-mannosyltransferase activity"/>
    <property type="evidence" value="ECO:0007669"/>
    <property type="project" value="TreeGrafter"/>
</dbReference>
<dbReference type="FunCoup" id="A0A1C7NPX7">
    <property type="interactions" value="100"/>
</dbReference>
<dbReference type="EC" id="2.4.1.-" evidence="11"/>
<gene>
    <name evidence="13" type="primary">PIGZ</name>
    <name evidence="13" type="ORF">A0J61_01453</name>
</gene>
<dbReference type="PANTHER" id="PTHR22760:SF3">
    <property type="entry name" value="GPI MANNOSYLTRANSFERASE 4"/>
    <property type="match status" value="1"/>
</dbReference>
<feature type="transmembrane region" description="Helical" evidence="11">
    <location>
        <begin position="170"/>
        <end position="200"/>
    </location>
</feature>
<evidence type="ECO:0000313" key="14">
    <source>
        <dbReference type="Proteomes" id="UP000093000"/>
    </source>
</evidence>
<feature type="signal peptide" evidence="12">
    <location>
        <begin position="1"/>
        <end position="20"/>
    </location>
</feature>
<feature type="transmembrane region" description="Helical" evidence="11">
    <location>
        <begin position="121"/>
        <end position="138"/>
    </location>
</feature>
<keyword evidence="3" id="KW-0337">GPI-anchor biosynthesis</keyword>
<keyword evidence="9 11" id="KW-0472">Membrane</keyword>
<accession>A0A1C7NPX7</accession>
<dbReference type="PANTHER" id="PTHR22760">
    <property type="entry name" value="GLYCOSYLTRANSFERASE"/>
    <property type="match status" value="1"/>
</dbReference>
<evidence type="ECO:0000256" key="10">
    <source>
        <dbReference type="ARBA" id="ARBA00038466"/>
    </source>
</evidence>
<dbReference type="InterPro" id="IPR005599">
    <property type="entry name" value="GPI_mannosylTrfase"/>
</dbReference>
<dbReference type="EMBL" id="LUGH01000046">
    <property type="protein sequence ID" value="OBZ90496.1"/>
    <property type="molecule type" value="Genomic_DNA"/>
</dbReference>
<sequence>MKGVIVTFVCLGLLLRWFTAILPGYIHPDEFFQNPEITSGMIFKIETLIPWEYQPEHASRSIVSPLLTTGLPFFILKQFLPNDQLPSGTTLFYTERLSSLLWSLLVDMSVYKLCRHMGTDPLVPMVLVATSLVTFVFGTRPFSNSFESILLCQSLVVYADYLKEASYKRAYFLGCLFALGVFTRITFPLYALPIGIVFLYQTYKNNKNVGAWIVSIVPMFLGLFTTSAVCIALDSLYYGTLWLTVNDQPMKDVLNALSILANPALLATVQVHGHVVLTPFNNLSYNLDVSNLAQHGLHARYTHVLVNLPLLYGPLAIFCLMYIPKAYQKIRQGATQGAHLFCVLLAIFASGLIGLSIMPHQEARFLCPLLVPLVLMYNWDQPVLPIPFFIAWLLFNLITTCIFGLVHQGGVVPALNFVQRFSSGIQECHLAGADELACTLLPNHESIPTDFELTTHVVFYKTYMPPRHLLTIPLDNTTHQIRVTDLSSDFDALVEVLERRPGVPLRRHSKNKVEIDFVRSREGFERTLLVTPGFVDLPKIENHRYLLVHKLGPHVSFDDFDKLTEVMSESDSPEGQMSLDVYLMLSEKDNLA</sequence>
<organism evidence="13 14">
    <name type="scientific">Choanephora cucurbitarum</name>
    <dbReference type="NCBI Taxonomy" id="101091"/>
    <lineage>
        <taxon>Eukaryota</taxon>
        <taxon>Fungi</taxon>
        <taxon>Fungi incertae sedis</taxon>
        <taxon>Mucoromycota</taxon>
        <taxon>Mucoromycotina</taxon>
        <taxon>Mucoromycetes</taxon>
        <taxon>Mucorales</taxon>
        <taxon>Mucorineae</taxon>
        <taxon>Choanephoraceae</taxon>
        <taxon>Choanephoroideae</taxon>
        <taxon>Choanephora</taxon>
    </lineage>
</organism>
<feature type="transmembrane region" description="Helical" evidence="11">
    <location>
        <begin position="386"/>
        <end position="406"/>
    </location>
</feature>
<keyword evidence="12" id="KW-0732">Signal</keyword>
<keyword evidence="7 11" id="KW-0256">Endoplasmic reticulum</keyword>
<reference evidence="13 14" key="1">
    <citation type="submission" date="2016-03" db="EMBL/GenBank/DDBJ databases">
        <title>Choanephora cucurbitarum.</title>
        <authorList>
            <person name="Min B."/>
            <person name="Park H."/>
            <person name="Park J.-H."/>
            <person name="Shin H.-D."/>
            <person name="Choi I.-G."/>
        </authorList>
    </citation>
    <scope>NUCLEOTIDE SEQUENCE [LARGE SCALE GENOMIC DNA]</scope>
    <source>
        <strain evidence="13 14">KUS-F28377</strain>
    </source>
</reference>
<dbReference type="Proteomes" id="UP000093000">
    <property type="component" value="Unassembled WGS sequence"/>
</dbReference>
<evidence type="ECO:0000256" key="2">
    <source>
        <dbReference type="ARBA" id="ARBA00004687"/>
    </source>
</evidence>
<comment type="caution">
    <text evidence="13">The sequence shown here is derived from an EMBL/GenBank/DDBJ whole genome shotgun (WGS) entry which is preliminary data.</text>
</comment>
<comment type="similarity">
    <text evidence="10">Belongs to the glycosyltransferase 22 family. PIGZ subfamily.</text>
</comment>
<evidence type="ECO:0000256" key="9">
    <source>
        <dbReference type="ARBA" id="ARBA00023136"/>
    </source>
</evidence>
<dbReference type="AlphaFoldDB" id="A0A1C7NPX7"/>